<dbReference type="Proteomes" id="UP001500253">
    <property type="component" value="Unassembled WGS sequence"/>
</dbReference>
<keyword evidence="2" id="KW-1185">Reference proteome</keyword>
<reference evidence="1 2" key="1">
    <citation type="journal article" date="2019" name="Int. J. Syst. Evol. Microbiol.">
        <title>The Global Catalogue of Microorganisms (GCM) 10K type strain sequencing project: providing services to taxonomists for standard genome sequencing and annotation.</title>
        <authorList>
            <consortium name="The Broad Institute Genomics Platform"/>
            <consortium name="The Broad Institute Genome Sequencing Center for Infectious Disease"/>
            <person name="Wu L."/>
            <person name="Ma J."/>
        </authorList>
    </citation>
    <scope>NUCLEOTIDE SEQUENCE [LARGE SCALE GENOMIC DNA]</scope>
    <source>
        <strain evidence="1 2">JCM 4316</strain>
    </source>
</reference>
<dbReference type="EMBL" id="BAAASD010000005">
    <property type="protein sequence ID" value="GAA2333466.1"/>
    <property type="molecule type" value="Genomic_DNA"/>
</dbReference>
<evidence type="ECO:0000313" key="2">
    <source>
        <dbReference type="Proteomes" id="UP001500253"/>
    </source>
</evidence>
<gene>
    <name evidence="1" type="ORF">GCM10010246_16340</name>
</gene>
<accession>A0ABN3FMC1</accession>
<proteinExistence type="predicted"/>
<name>A0ABN3FMC1_9ACTN</name>
<evidence type="ECO:0000313" key="1">
    <source>
        <dbReference type="EMBL" id="GAA2333466.1"/>
    </source>
</evidence>
<dbReference type="RefSeq" id="WP_346173791.1">
    <property type="nucleotide sequence ID" value="NZ_BAAASD010000005.1"/>
</dbReference>
<comment type="caution">
    <text evidence="1">The sequence shown here is derived from an EMBL/GenBank/DDBJ whole genome shotgun (WGS) entry which is preliminary data.</text>
</comment>
<protein>
    <submittedName>
        <fullName evidence="1">Uncharacterized protein</fullName>
    </submittedName>
</protein>
<organism evidence="1 2">
    <name type="scientific">Streptomyces cuspidosporus</name>
    <dbReference type="NCBI Taxonomy" id="66882"/>
    <lineage>
        <taxon>Bacteria</taxon>
        <taxon>Bacillati</taxon>
        <taxon>Actinomycetota</taxon>
        <taxon>Actinomycetes</taxon>
        <taxon>Kitasatosporales</taxon>
        <taxon>Streptomycetaceae</taxon>
        <taxon>Streptomyces</taxon>
    </lineage>
</organism>
<sequence length="99" mass="10842">MKSFIGHHEVATDTDYLELALGTPLELWLGEEDESDDERAARLDAARDILADDPELIDRATRIAAEAIEAHVPALFHNVSRLPRPARSTGRTTPKAVAA</sequence>